<sequence length="199" mass="21518">MISGMLNNPVFGNLLSNVATQAGGSSTDLKSVMEGLQSPAIVDTISNIVQNVDEQDLGSMFGSGRGQGGLNLSRMMQQMMPVLSQVLGGAGARPVGTNSGQSRSQPWRNDSGERNDLDGRSSQIDLQQARQRIEQHESPENIFGAVLETAAHAYGEDDSIQAMLEELVSDPELSNDYLNLLVQQVRQRIQSESQLRSQS</sequence>
<dbReference type="GO" id="GO:0036503">
    <property type="term" value="P:ERAD pathway"/>
    <property type="evidence" value="ECO:0007669"/>
    <property type="project" value="TreeGrafter"/>
</dbReference>
<feature type="compositionally biased region" description="Basic and acidic residues" evidence="1">
    <location>
        <begin position="110"/>
        <end position="119"/>
    </location>
</feature>
<feature type="compositionally biased region" description="Polar residues" evidence="1">
    <location>
        <begin position="96"/>
        <end position="108"/>
    </location>
</feature>
<dbReference type="PANTHER" id="PTHR15204:SF5">
    <property type="entry name" value="LARGE PROLINE-RICH PROTEIN BAG6 ISOFORM X1"/>
    <property type="match status" value="1"/>
</dbReference>
<accession>A0A0A9CQZ0</accession>
<name>A0A0A9CQZ0_ARUDO</name>
<dbReference type="GO" id="GO:0031593">
    <property type="term" value="F:polyubiquitin modification-dependent protein binding"/>
    <property type="evidence" value="ECO:0007669"/>
    <property type="project" value="TreeGrafter"/>
</dbReference>
<organism evidence="2">
    <name type="scientific">Arundo donax</name>
    <name type="common">Giant reed</name>
    <name type="synonym">Donax arundinaceus</name>
    <dbReference type="NCBI Taxonomy" id="35708"/>
    <lineage>
        <taxon>Eukaryota</taxon>
        <taxon>Viridiplantae</taxon>
        <taxon>Streptophyta</taxon>
        <taxon>Embryophyta</taxon>
        <taxon>Tracheophyta</taxon>
        <taxon>Spermatophyta</taxon>
        <taxon>Magnoliopsida</taxon>
        <taxon>Liliopsida</taxon>
        <taxon>Poales</taxon>
        <taxon>Poaceae</taxon>
        <taxon>PACMAD clade</taxon>
        <taxon>Arundinoideae</taxon>
        <taxon>Arundineae</taxon>
        <taxon>Arundo</taxon>
    </lineage>
</organism>
<reference evidence="2" key="2">
    <citation type="journal article" date="2015" name="Data Brief">
        <title>Shoot transcriptome of the giant reed, Arundo donax.</title>
        <authorList>
            <person name="Barrero R.A."/>
            <person name="Guerrero F.D."/>
            <person name="Moolhuijzen P."/>
            <person name="Goolsby J.A."/>
            <person name="Tidwell J."/>
            <person name="Bellgard S.E."/>
            <person name="Bellgard M.I."/>
        </authorList>
    </citation>
    <scope>NUCLEOTIDE SEQUENCE</scope>
    <source>
        <tissue evidence="2">Shoot tissue taken approximately 20 cm above the soil surface</tissue>
    </source>
</reference>
<dbReference type="PANTHER" id="PTHR15204">
    <property type="entry name" value="LARGE PROLINE-RICH PROTEIN BAG6"/>
    <property type="match status" value="1"/>
</dbReference>
<reference evidence="2" key="1">
    <citation type="submission" date="2014-09" db="EMBL/GenBank/DDBJ databases">
        <authorList>
            <person name="Magalhaes I.L.F."/>
            <person name="Oliveira U."/>
            <person name="Santos F.R."/>
            <person name="Vidigal T.H.D.A."/>
            <person name="Brescovit A.D."/>
            <person name="Santos A.J."/>
        </authorList>
    </citation>
    <scope>NUCLEOTIDE SEQUENCE</scope>
    <source>
        <tissue evidence="2">Shoot tissue taken approximately 20 cm above the soil surface</tissue>
    </source>
</reference>
<dbReference type="AlphaFoldDB" id="A0A0A9CQZ0"/>
<feature type="region of interest" description="Disordered" evidence="1">
    <location>
        <begin position="89"/>
        <end position="120"/>
    </location>
</feature>
<dbReference type="GO" id="GO:0071818">
    <property type="term" value="C:BAT3 complex"/>
    <property type="evidence" value="ECO:0007669"/>
    <property type="project" value="TreeGrafter"/>
</dbReference>
<evidence type="ECO:0000313" key="2">
    <source>
        <dbReference type="EMBL" id="JAD75805.1"/>
    </source>
</evidence>
<dbReference type="GO" id="GO:0051787">
    <property type="term" value="F:misfolded protein binding"/>
    <property type="evidence" value="ECO:0007669"/>
    <property type="project" value="TreeGrafter"/>
</dbReference>
<proteinExistence type="predicted"/>
<evidence type="ECO:0000256" key="1">
    <source>
        <dbReference type="SAM" id="MobiDB-lite"/>
    </source>
</evidence>
<protein>
    <submittedName>
        <fullName evidence="2">Uncharacterized protein</fullName>
    </submittedName>
</protein>
<dbReference type="EMBL" id="GBRH01222090">
    <property type="protein sequence ID" value="JAD75805.1"/>
    <property type="molecule type" value="Transcribed_RNA"/>
</dbReference>